<comment type="subcellular location">
    <subcellularLocation>
        <location evidence="1">Nucleus</location>
    </subcellularLocation>
</comment>
<sequence length="438" mass="49420">VREAIITAWQSWFIGLKHELAGGHWTLDNASNNGTFMEELAKLLQSRDIDFDPLDRRIMCFPHIINICVQHVIANFTNIELAEAAAEFVSALPLGLPDRQTFEEAVQRDPVALGRNIVHLAKHRMTDMEWSVLSDVQVVLEIPHAVQQTMSSDTNPVLAGSIPAFEIFMTSWERLAERHPRLKGWIDVGLGWANQYYSRMDLTKAYVIAMVLNPCTRMGWIHQHWDEDYIAKAEQIVKNTMAEYRERARGTPAASSTVTGPTNLVAIPAYASLAEQYGLTDMQFGAPEDTVGQTLEQEYQSYITAPLSKQGTDMIKFWELNESTLPTFFEIFLDFIPIQASAVPSERVFSSSAETDTKKRNRINPVLMEALQMLKFALKQSHLDFTKGWITPQTMLQEQEPELGKDLLGDLLGLNSEDVVDNIIQLFGEDDTDDIGTI</sequence>
<evidence type="ECO:0000313" key="7">
    <source>
        <dbReference type="EMBL" id="KIM75052.1"/>
    </source>
</evidence>
<protein>
    <recommendedName>
        <fullName evidence="6">HAT C-terminal dimerisation domain-containing protein</fullName>
    </recommendedName>
</protein>
<dbReference type="HOGENOM" id="CLU_009123_6_3_1"/>
<evidence type="ECO:0000256" key="3">
    <source>
        <dbReference type="ARBA" id="ARBA00022771"/>
    </source>
</evidence>
<evidence type="ECO:0000313" key="8">
    <source>
        <dbReference type="Proteomes" id="UP000054166"/>
    </source>
</evidence>
<dbReference type="InterPro" id="IPR008906">
    <property type="entry name" value="HATC_C_dom"/>
</dbReference>
<dbReference type="GO" id="GO:0008270">
    <property type="term" value="F:zinc ion binding"/>
    <property type="evidence" value="ECO:0007669"/>
    <property type="project" value="UniProtKB-KW"/>
</dbReference>
<keyword evidence="4" id="KW-0862">Zinc</keyword>
<feature type="domain" description="HAT C-terminal dimerisation" evidence="6">
    <location>
        <begin position="298"/>
        <end position="376"/>
    </location>
</feature>
<dbReference type="EMBL" id="KN833051">
    <property type="protein sequence ID" value="KIM75052.1"/>
    <property type="molecule type" value="Genomic_DNA"/>
</dbReference>
<dbReference type="InterPro" id="IPR052035">
    <property type="entry name" value="ZnF_BED_domain_contain"/>
</dbReference>
<dbReference type="InterPro" id="IPR012337">
    <property type="entry name" value="RNaseH-like_sf"/>
</dbReference>
<evidence type="ECO:0000256" key="1">
    <source>
        <dbReference type="ARBA" id="ARBA00004123"/>
    </source>
</evidence>
<dbReference type="PANTHER" id="PTHR46481">
    <property type="entry name" value="ZINC FINGER BED DOMAIN-CONTAINING PROTEIN 4"/>
    <property type="match status" value="1"/>
</dbReference>
<dbReference type="Proteomes" id="UP000054166">
    <property type="component" value="Unassembled WGS sequence"/>
</dbReference>
<dbReference type="OrthoDB" id="2790258at2759"/>
<proteinExistence type="predicted"/>
<evidence type="ECO:0000256" key="5">
    <source>
        <dbReference type="ARBA" id="ARBA00023242"/>
    </source>
</evidence>
<reference evidence="8" key="2">
    <citation type="submission" date="2015-01" db="EMBL/GenBank/DDBJ databases">
        <title>Evolutionary Origins and Diversification of the Mycorrhizal Mutualists.</title>
        <authorList>
            <consortium name="DOE Joint Genome Institute"/>
            <consortium name="Mycorrhizal Genomics Consortium"/>
            <person name="Kohler A."/>
            <person name="Kuo A."/>
            <person name="Nagy L.G."/>
            <person name="Floudas D."/>
            <person name="Copeland A."/>
            <person name="Barry K.W."/>
            <person name="Cichocki N."/>
            <person name="Veneault-Fourrey C."/>
            <person name="LaButti K."/>
            <person name="Lindquist E.A."/>
            <person name="Lipzen A."/>
            <person name="Lundell T."/>
            <person name="Morin E."/>
            <person name="Murat C."/>
            <person name="Riley R."/>
            <person name="Ohm R."/>
            <person name="Sun H."/>
            <person name="Tunlid A."/>
            <person name="Henrissat B."/>
            <person name="Grigoriev I.V."/>
            <person name="Hibbett D.S."/>
            <person name="Martin F."/>
        </authorList>
    </citation>
    <scope>NUCLEOTIDE SEQUENCE [LARGE SCALE GENOMIC DNA]</scope>
    <source>
        <strain evidence="8">F 1598</strain>
    </source>
</reference>
<dbReference type="GO" id="GO:0046983">
    <property type="term" value="F:protein dimerization activity"/>
    <property type="evidence" value="ECO:0007669"/>
    <property type="project" value="InterPro"/>
</dbReference>
<keyword evidence="5" id="KW-0539">Nucleus</keyword>
<feature type="non-terminal residue" evidence="7">
    <location>
        <position position="1"/>
    </location>
</feature>
<evidence type="ECO:0000259" key="6">
    <source>
        <dbReference type="Pfam" id="PF05699"/>
    </source>
</evidence>
<keyword evidence="8" id="KW-1185">Reference proteome</keyword>
<dbReference type="GO" id="GO:0005634">
    <property type="term" value="C:nucleus"/>
    <property type="evidence" value="ECO:0007669"/>
    <property type="project" value="UniProtKB-SubCell"/>
</dbReference>
<dbReference type="PANTHER" id="PTHR46481:SF10">
    <property type="entry name" value="ZINC FINGER BED DOMAIN-CONTAINING PROTEIN 39"/>
    <property type="match status" value="1"/>
</dbReference>
<keyword evidence="3" id="KW-0863">Zinc-finger</keyword>
<evidence type="ECO:0000256" key="2">
    <source>
        <dbReference type="ARBA" id="ARBA00022723"/>
    </source>
</evidence>
<dbReference type="Pfam" id="PF05699">
    <property type="entry name" value="Dimer_Tnp_hAT"/>
    <property type="match status" value="1"/>
</dbReference>
<evidence type="ECO:0000256" key="4">
    <source>
        <dbReference type="ARBA" id="ARBA00022833"/>
    </source>
</evidence>
<organism evidence="7 8">
    <name type="scientific">Piloderma croceum (strain F 1598)</name>
    <dbReference type="NCBI Taxonomy" id="765440"/>
    <lineage>
        <taxon>Eukaryota</taxon>
        <taxon>Fungi</taxon>
        <taxon>Dikarya</taxon>
        <taxon>Basidiomycota</taxon>
        <taxon>Agaricomycotina</taxon>
        <taxon>Agaricomycetes</taxon>
        <taxon>Agaricomycetidae</taxon>
        <taxon>Atheliales</taxon>
        <taxon>Atheliaceae</taxon>
        <taxon>Piloderma</taxon>
    </lineage>
</organism>
<accession>A0A0C3BCK7</accession>
<dbReference type="AlphaFoldDB" id="A0A0C3BCK7"/>
<reference evidence="7 8" key="1">
    <citation type="submission" date="2014-04" db="EMBL/GenBank/DDBJ databases">
        <authorList>
            <consortium name="DOE Joint Genome Institute"/>
            <person name="Kuo A."/>
            <person name="Tarkka M."/>
            <person name="Buscot F."/>
            <person name="Kohler A."/>
            <person name="Nagy L.G."/>
            <person name="Floudas D."/>
            <person name="Copeland A."/>
            <person name="Barry K.W."/>
            <person name="Cichocki N."/>
            <person name="Veneault-Fourrey C."/>
            <person name="LaButti K."/>
            <person name="Lindquist E.A."/>
            <person name="Lipzen A."/>
            <person name="Lundell T."/>
            <person name="Morin E."/>
            <person name="Murat C."/>
            <person name="Sun H."/>
            <person name="Tunlid A."/>
            <person name="Henrissat B."/>
            <person name="Grigoriev I.V."/>
            <person name="Hibbett D.S."/>
            <person name="Martin F."/>
            <person name="Nordberg H.P."/>
            <person name="Cantor M.N."/>
            <person name="Hua S.X."/>
        </authorList>
    </citation>
    <scope>NUCLEOTIDE SEQUENCE [LARGE SCALE GENOMIC DNA]</scope>
    <source>
        <strain evidence="7 8">F 1598</strain>
    </source>
</reference>
<dbReference type="InParanoid" id="A0A0C3BCK7"/>
<gene>
    <name evidence="7" type="ORF">PILCRDRAFT_79361</name>
</gene>
<dbReference type="SUPFAM" id="SSF53098">
    <property type="entry name" value="Ribonuclease H-like"/>
    <property type="match status" value="1"/>
</dbReference>
<keyword evidence="2" id="KW-0479">Metal-binding</keyword>
<name>A0A0C3BCK7_PILCF</name>